<dbReference type="FunCoup" id="A0A1S3GLH9">
    <property type="interactions" value="2686"/>
</dbReference>
<evidence type="ECO:0000313" key="13">
    <source>
        <dbReference type="RefSeq" id="XP_012888862.1"/>
    </source>
</evidence>
<comment type="similarity">
    <text evidence="1 11">Belongs to the class-I aminoacyl-tRNA synthetase family.</text>
</comment>
<dbReference type="Gene3D" id="3.40.50.620">
    <property type="entry name" value="HUPs"/>
    <property type="match status" value="1"/>
</dbReference>
<dbReference type="SUPFAM" id="SSF52374">
    <property type="entry name" value="Nucleotidylyl transferase"/>
    <property type="match status" value="2"/>
</dbReference>
<dbReference type="InterPro" id="IPR024088">
    <property type="entry name" value="Tyr-tRNA-ligase_bac-type"/>
</dbReference>
<evidence type="ECO:0000256" key="10">
    <source>
        <dbReference type="PROSITE-ProRule" id="PRU00182"/>
    </source>
</evidence>
<accession>A0A1S3GLH9</accession>
<protein>
    <recommendedName>
        <fullName evidence="2">tyrosine--tRNA ligase</fullName>
        <ecNumber evidence="2">6.1.1.1</ecNumber>
    </recommendedName>
    <alternativeName>
        <fullName evidence="8">Tyrosyl-tRNA synthetase</fullName>
    </alternativeName>
</protein>
<evidence type="ECO:0000313" key="12">
    <source>
        <dbReference type="Proteomes" id="UP000081671"/>
    </source>
</evidence>
<dbReference type="PROSITE" id="PS50889">
    <property type="entry name" value="S4"/>
    <property type="match status" value="1"/>
</dbReference>
<keyword evidence="10" id="KW-0694">RNA-binding</keyword>
<sequence length="300" mass="33460">MAAPVWRRLSRGRWWSAAPGRRAAHSGRQGFLAAQKSRGLFKEFFPERGTRVELSELFAAGGPPQTVYCGFDPTADSLHVGHLVTGEDVFGITVPLITSTTGAKLGKSAGNALWLNRDRTSPFELYQFFVRQQDDCVERYLKLFTFLPLPEIDHIMQLHTTEPEKRGAQKRLAAEVTKLVHGQEGLDSAKRCTHALYNSSIDALEVMSDEELKELFKEASFSELVLDPGTSVLDTCRKAKAIPDGPRGYRMITEGGVSINHRPVTNPECVLVVGQHILKNGLSLLKIGKRNFYIIKWLQL</sequence>
<dbReference type="GeneID" id="105998624"/>
<dbReference type="Gene3D" id="3.10.290.10">
    <property type="entry name" value="RNA-binding S4 domain"/>
    <property type="match status" value="1"/>
</dbReference>
<reference evidence="13" key="1">
    <citation type="submission" date="2025-08" db="UniProtKB">
        <authorList>
            <consortium name="RefSeq"/>
        </authorList>
    </citation>
    <scope>IDENTIFICATION</scope>
    <source>
        <tissue evidence="13">Kidney</tissue>
    </source>
</reference>
<evidence type="ECO:0000256" key="4">
    <source>
        <dbReference type="ARBA" id="ARBA00022741"/>
    </source>
</evidence>
<dbReference type="EC" id="6.1.1.1" evidence="2"/>
<dbReference type="InterPro" id="IPR002305">
    <property type="entry name" value="aa-tRNA-synth_Ic"/>
</dbReference>
<dbReference type="InterPro" id="IPR014729">
    <property type="entry name" value="Rossmann-like_a/b/a_fold"/>
</dbReference>
<evidence type="ECO:0000256" key="2">
    <source>
        <dbReference type="ARBA" id="ARBA00013160"/>
    </source>
</evidence>
<keyword evidence="6 11" id="KW-0648">Protein biosynthesis</keyword>
<dbReference type="STRING" id="10020.ENSDORP00000010798"/>
<dbReference type="GO" id="GO:0004831">
    <property type="term" value="F:tyrosine-tRNA ligase activity"/>
    <property type="evidence" value="ECO:0007669"/>
    <property type="project" value="UniProtKB-EC"/>
</dbReference>
<dbReference type="Gene3D" id="1.10.240.10">
    <property type="entry name" value="Tyrosyl-Transfer RNA Synthetase"/>
    <property type="match status" value="1"/>
</dbReference>
<evidence type="ECO:0000256" key="6">
    <source>
        <dbReference type="ARBA" id="ARBA00022917"/>
    </source>
</evidence>
<keyword evidence="12" id="KW-1185">Reference proteome</keyword>
<dbReference type="GO" id="GO:0005739">
    <property type="term" value="C:mitochondrion"/>
    <property type="evidence" value="ECO:0007669"/>
    <property type="project" value="TreeGrafter"/>
</dbReference>
<dbReference type="Proteomes" id="UP000081671">
    <property type="component" value="Unplaced"/>
</dbReference>
<evidence type="ECO:0000256" key="1">
    <source>
        <dbReference type="ARBA" id="ARBA00005594"/>
    </source>
</evidence>
<evidence type="ECO:0000256" key="8">
    <source>
        <dbReference type="ARBA" id="ARBA00033323"/>
    </source>
</evidence>
<dbReference type="GO" id="GO:0005829">
    <property type="term" value="C:cytosol"/>
    <property type="evidence" value="ECO:0007669"/>
    <property type="project" value="TreeGrafter"/>
</dbReference>
<dbReference type="FunFam" id="3.10.290.10:FF:000017">
    <property type="entry name" value="Tyrosine--tRNA ligase"/>
    <property type="match status" value="1"/>
</dbReference>
<dbReference type="GO" id="GO:0005524">
    <property type="term" value="F:ATP binding"/>
    <property type="evidence" value="ECO:0007669"/>
    <property type="project" value="UniProtKB-KW"/>
</dbReference>
<dbReference type="GO" id="GO:0006437">
    <property type="term" value="P:tyrosyl-tRNA aminoacylation"/>
    <property type="evidence" value="ECO:0007669"/>
    <property type="project" value="InterPro"/>
</dbReference>
<dbReference type="InterPro" id="IPR002307">
    <property type="entry name" value="Tyr-tRNA-ligase"/>
</dbReference>
<proteinExistence type="inferred from homology"/>
<dbReference type="SUPFAM" id="SSF55174">
    <property type="entry name" value="Alpha-L RNA-binding motif"/>
    <property type="match status" value="1"/>
</dbReference>
<gene>
    <name evidence="13" type="primary">Yars2</name>
</gene>
<dbReference type="KEGG" id="dord:105998624"/>
<dbReference type="PROSITE" id="PS00178">
    <property type="entry name" value="AA_TRNA_LIGASE_I"/>
    <property type="match status" value="1"/>
</dbReference>
<keyword evidence="4 11" id="KW-0547">Nucleotide-binding</keyword>
<dbReference type="CTD" id="51067"/>
<keyword evidence="3 11" id="KW-0436">Ligase</keyword>
<evidence type="ECO:0000256" key="11">
    <source>
        <dbReference type="RuleBase" id="RU363036"/>
    </source>
</evidence>
<dbReference type="PANTHER" id="PTHR11766">
    <property type="entry name" value="TYROSYL-TRNA SYNTHETASE"/>
    <property type="match status" value="1"/>
</dbReference>
<dbReference type="RefSeq" id="XP_012888862.1">
    <property type="nucleotide sequence ID" value="XM_013033408.1"/>
</dbReference>
<name>A0A1S3GLH9_DIPOR</name>
<dbReference type="OrthoDB" id="337870at2759"/>
<dbReference type="InterPro" id="IPR036986">
    <property type="entry name" value="S4_RNA-bd_sf"/>
</dbReference>
<evidence type="ECO:0000256" key="5">
    <source>
        <dbReference type="ARBA" id="ARBA00022840"/>
    </source>
</evidence>
<dbReference type="NCBIfam" id="TIGR00234">
    <property type="entry name" value="tyrS"/>
    <property type="match status" value="1"/>
</dbReference>
<keyword evidence="7 11" id="KW-0030">Aminoacyl-tRNA synthetase</keyword>
<dbReference type="InterPro" id="IPR001412">
    <property type="entry name" value="aa-tRNA-synth_I_CS"/>
</dbReference>
<evidence type="ECO:0000256" key="7">
    <source>
        <dbReference type="ARBA" id="ARBA00023146"/>
    </source>
</evidence>
<evidence type="ECO:0000256" key="3">
    <source>
        <dbReference type="ARBA" id="ARBA00022598"/>
    </source>
</evidence>
<dbReference type="PANTHER" id="PTHR11766:SF0">
    <property type="entry name" value="TYROSINE--TRNA LIGASE, MITOCHONDRIAL"/>
    <property type="match status" value="1"/>
</dbReference>
<comment type="catalytic activity">
    <reaction evidence="9">
        <text>tRNA(Tyr) + L-tyrosine + ATP = L-tyrosyl-tRNA(Tyr) + AMP + diphosphate + H(+)</text>
        <dbReference type="Rhea" id="RHEA:10220"/>
        <dbReference type="Rhea" id="RHEA-COMP:9706"/>
        <dbReference type="Rhea" id="RHEA-COMP:9707"/>
        <dbReference type="ChEBI" id="CHEBI:15378"/>
        <dbReference type="ChEBI" id="CHEBI:30616"/>
        <dbReference type="ChEBI" id="CHEBI:33019"/>
        <dbReference type="ChEBI" id="CHEBI:58315"/>
        <dbReference type="ChEBI" id="CHEBI:78442"/>
        <dbReference type="ChEBI" id="CHEBI:78536"/>
        <dbReference type="ChEBI" id="CHEBI:456215"/>
        <dbReference type="EC" id="6.1.1.1"/>
    </reaction>
</comment>
<keyword evidence="5 11" id="KW-0067">ATP-binding</keyword>
<organism evidence="12 13">
    <name type="scientific">Dipodomys ordii</name>
    <name type="common">Ord's kangaroo rat</name>
    <dbReference type="NCBI Taxonomy" id="10020"/>
    <lineage>
        <taxon>Eukaryota</taxon>
        <taxon>Metazoa</taxon>
        <taxon>Chordata</taxon>
        <taxon>Craniata</taxon>
        <taxon>Vertebrata</taxon>
        <taxon>Euteleostomi</taxon>
        <taxon>Mammalia</taxon>
        <taxon>Eutheria</taxon>
        <taxon>Euarchontoglires</taxon>
        <taxon>Glires</taxon>
        <taxon>Rodentia</taxon>
        <taxon>Castorimorpha</taxon>
        <taxon>Heteromyidae</taxon>
        <taxon>Dipodomyinae</taxon>
        <taxon>Dipodomys</taxon>
    </lineage>
</organism>
<dbReference type="GO" id="GO:0003723">
    <property type="term" value="F:RNA binding"/>
    <property type="evidence" value="ECO:0007669"/>
    <property type="project" value="UniProtKB-KW"/>
</dbReference>
<evidence type="ECO:0000256" key="9">
    <source>
        <dbReference type="ARBA" id="ARBA00048248"/>
    </source>
</evidence>
<dbReference type="FunFam" id="1.10.240.10:FF:000001">
    <property type="entry name" value="Tyrosine--tRNA ligase"/>
    <property type="match status" value="1"/>
</dbReference>
<dbReference type="AlphaFoldDB" id="A0A1S3GLH9"/>
<dbReference type="InParanoid" id="A0A1S3GLH9"/>
<dbReference type="Pfam" id="PF00579">
    <property type="entry name" value="tRNA-synt_1b"/>
    <property type="match status" value="1"/>
</dbReference>